<feature type="transmembrane region" description="Helical" evidence="7">
    <location>
        <begin position="341"/>
        <end position="358"/>
    </location>
</feature>
<feature type="transmembrane region" description="Helical" evidence="7">
    <location>
        <begin position="196"/>
        <end position="219"/>
    </location>
</feature>
<feature type="transmembrane region" description="Helical" evidence="7">
    <location>
        <begin position="37"/>
        <end position="56"/>
    </location>
</feature>
<dbReference type="Pfam" id="PF07690">
    <property type="entry name" value="MFS_1"/>
    <property type="match status" value="1"/>
</dbReference>
<evidence type="ECO:0000256" key="2">
    <source>
        <dbReference type="ARBA" id="ARBA00022448"/>
    </source>
</evidence>
<evidence type="ECO:0000256" key="3">
    <source>
        <dbReference type="ARBA" id="ARBA00022475"/>
    </source>
</evidence>
<name>A0A317KT48_9BACI</name>
<keyword evidence="6 7" id="KW-0472">Membrane</keyword>
<evidence type="ECO:0000256" key="6">
    <source>
        <dbReference type="ARBA" id="ARBA00023136"/>
    </source>
</evidence>
<proteinExistence type="predicted"/>
<feature type="transmembrane region" description="Helical" evidence="7">
    <location>
        <begin position="270"/>
        <end position="287"/>
    </location>
</feature>
<accession>A0A317KT48</accession>
<gene>
    <name evidence="9" type="ORF">DLJ74_19600</name>
</gene>
<sequence>MWFANFFIGGSMTMVIPFLSLYIETLGDYPDKLVQQWSGWVFAITFFIAFLVAPIWGRFGDKHGRKKFLVIAGFGLGVCVFFMGFVTTVFQLFLLRMLMGFFSGFISMSQALISTQTPKRIAGKVLGTLQTGNVTGSLLGPLFGGILADSLGYATTFQITSITLFMAAFFVLFGIKEVKVEQKTSEQRKSYSTREVLQHIFFNPVLVMVMVISMFVQIANFSIQPILSLFVHELHGSESIAFFSGLAFSATGLGNLLMARNWGKLADKVGYEKILILLLFLSALFYLPEAYASNIWQLVGLRFLLGIAIGGIIPLRTAYIRQVTPLAIQGEVLGYNTSVRFLGNIIGPLIGGWISGLYSISAVFYFTSALLLISGIALWITVYRNTNSSSHRYPAHSKV</sequence>
<evidence type="ECO:0000259" key="8">
    <source>
        <dbReference type="PROSITE" id="PS50850"/>
    </source>
</evidence>
<dbReference type="InterPro" id="IPR036259">
    <property type="entry name" value="MFS_trans_sf"/>
</dbReference>
<keyword evidence="2" id="KW-0813">Transport</keyword>
<feature type="transmembrane region" description="Helical" evidence="7">
    <location>
        <begin position="7"/>
        <end position="25"/>
    </location>
</feature>
<feature type="transmembrane region" description="Helical" evidence="7">
    <location>
        <begin position="153"/>
        <end position="175"/>
    </location>
</feature>
<evidence type="ECO:0000256" key="7">
    <source>
        <dbReference type="SAM" id="Phobius"/>
    </source>
</evidence>
<dbReference type="InterPro" id="IPR011701">
    <property type="entry name" value="MFS"/>
</dbReference>
<dbReference type="InterPro" id="IPR020846">
    <property type="entry name" value="MFS_dom"/>
</dbReference>
<dbReference type="AlphaFoldDB" id="A0A317KT48"/>
<evidence type="ECO:0000256" key="1">
    <source>
        <dbReference type="ARBA" id="ARBA00004651"/>
    </source>
</evidence>
<feature type="domain" description="Major facilitator superfamily (MFS) profile" evidence="8">
    <location>
        <begin position="1"/>
        <end position="386"/>
    </location>
</feature>
<keyword evidence="3" id="KW-1003">Cell membrane</keyword>
<protein>
    <submittedName>
        <fullName evidence="9">MFS transporter</fullName>
    </submittedName>
</protein>
<keyword evidence="4 7" id="KW-0812">Transmembrane</keyword>
<feature type="transmembrane region" description="Helical" evidence="7">
    <location>
        <begin position="239"/>
        <end position="258"/>
    </location>
</feature>
<feature type="transmembrane region" description="Helical" evidence="7">
    <location>
        <begin position="125"/>
        <end position="147"/>
    </location>
</feature>
<feature type="transmembrane region" description="Helical" evidence="7">
    <location>
        <begin position="364"/>
        <end position="383"/>
    </location>
</feature>
<feature type="transmembrane region" description="Helical" evidence="7">
    <location>
        <begin position="93"/>
        <end position="113"/>
    </location>
</feature>
<comment type="subcellular location">
    <subcellularLocation>
        <location evidence="1">Cell membrane</location>
        <topology evidence="1">Multi-pass membrane protein</topology>
    </subcellularLocation>
</comment>
<evidence type="ECO:0000313" key="9">
    <source>
        <dbReference type="EMBL" id="PWU66625.1"/>
    </source>
</evidence>
<keyword evidence="5 7" id="KW-1133">Transmembrane helix</keyword>
<dbReference type="Gene3D" id="1.20.1250.20">
    <property type="entry name" value="MFS general substrate transporter like domains"/>
    <property type="match status" value="2"/>
</dbReference>
<reference evidence="9 10" key="1">
    <citation type="submission" date="2018-05" db="EMBL/GenBank/DDBJ databases">
        <title>Genomic analysis of Gracilibacillus dipsosauri DD1 reveals novel features of a salt-tolerant amylase.</title>
        <authorList>
            <person name="Deutch C.E."/>
            <person name="Yang S."/>
        </authorList>
    </citation>
    <scope>NUCLEOTIDE SEQUENCE [LARGE SCALE GENOMIC DNA]</scope>
    <source>
        <strain evidence="9 10">DD1</strain>
    </source>
</reference>
<evidence type="ECO:0000256" key="4">
    <source>
        <dbReference type="ARBA" id="ARBA00022692"/>
    </source>
</evidence>
<keyword evidence="10" id="KW-1185">Reference proteome</keyword>
<dbReference type="InterPro" id="IPR001958">
    <property type="entry name" value="Tet-R_TetA/multi-R_MdtG-like"/>
</dbReference>
<dbReference type="Proteomes" id="UP000245624">
    <property type="component" value="Unassembled WGS sequence"/>
</dbReference>
<comment type="caution">
    <text evidence="9">The sequence shown here is derived from an EMBL/GenBank/DDBJ whole genome shotgun (WGS) entry which is preliminary data.</text>
</comment>
<dbReference type="EMBL" id="QGTD01000021">
    <property type="protein sequence ID" value="PWU66625.1"/>
    <property type="molecule type" value="Genomic_DNA"/>
</dbReference>
<dbReference type="RefSeq" id="WP_109985753.1">
    <property type="nucleotide sequence ID" value="NZ_JAJUIE010000027.1"/>
</dbReference>
<dbReference type="OrthoDB" id="65739at2"/>
<dbReference type="PRINTS" id="PR01035">
    <property type="entry name" value="TCRTETA"/>
</dbReference>
<evidence type="ECO:0000313" key="10">
    <source>
        <dbReference type="Proteomes" id="UP000245624"/>
    </source>
</evidence>
<feature type="transmembrane region" description="Helical" evidence="7">
    <location>
        <begin position="299"/>
        <end position="320"/>
    </location>
</feature>
<dbReference type="PANTHER" id="PTHR43414:SF3">
    <property type="entry name" value="LMO2377 PROTEIN"/>
    <property type="match status" value="1"/>
</dbReference>
<dbReference type="PANTHER" id="PTHR43414">
    <property type="entry name" value="MULTIDRUG RESISTANCE PROTEIN MDTG"/>
    <property type="match status" value="1"/>
</dbReference>
<dbReference type="GO" id="GO:0022857">
    <property type="term" value="F:transmembrane transporter activity"/>
    <property type="evidence" value="ECO:0007669"/>
    <property type="project" value="InterPro"/>
</dbReference>
<organism evidence="9 10">
    <name type="scientific">Gracilibacillus dipsosauri</name>
    <dbReference type="NCBI Taxonomy" id="178340"/>
    <lineage>
        <taxon>Bacteria</taxon>
        <taxon>Bacillati</taxon>
        <taxon>Bacillota</taxon>
        <taxon>Bacilli</taxon>
        <taxon>Bacillales</taxon>
        <taxon>Bacillaceae</taxon>
        <taxon>Gracilibacillus</taxon>
    </lineage>
</organism>
<feature type="transmembrane region" description="Helical" evidence="7">
    <location>
        <begin position="68"/>
        <end position="87"/>
    </location>
</feature>
<dbReference type="SUPFAM" id="SSF103473">
    <property type="entry name" value="MFS general substrate transporter"/>
    <property type="match status" value="1"/>
</dbReference>
<dbReference type="PROSITE" id="PS50850">
    <property type="entry name" value="MFS"/>
    <property type="match status" value="1"/>
</dbReference>
<dbReference type="GO" id="GO:0005886">
    <property type="term" value="C:plasma membrane"/>
    <property type="evidence" value="ECO:0007669"/>
    <property type="project" value="UniProtKB-SubCell"/>
</dbReference>
<evidence type="ECO:0000256" key="5">
    <source>
        <dbReference type="ARBA" id="ARBA00022989"/>
    </source>
</evidence>